<evidence type="ECO:0000256" key="1">
    <source>
        <dbReference type="ARBA" id="ARBA00022723"/>
    </source>
</evidence>
<keyword evidence="4 6" id="KW-0408">Iron</keyword>
<gene>
    <name evidence="7" type="primary">apbC</name>
    <name evidence="7" type="ORF">IF202_10450</name>
</gene>
<dbReference type="HAMAP" id="MF_02040">
    <property type="entry name" value="Mrp_NBP35"/>
    <property type="match status" value="1"/>
</dbReference>
<feature type="binding site" evidence="6">
    <location>
        <begin position="107"/>
        <end position="114"/>
    </location>
    <ligand>
        <name>ATP</name>
        <dbReference type="ChEBI" id="CHEBI:30616"/>
    </ligand>
</feature>
<evidence type="ECO:0000313" key="8">
    <source>
        <dbReference type="Proteomes" id="UP000604161"/>
    </source>
</evidence>
<keyword evidence="1 6" id="KW-0479">Metal-binding</keyword>
<keyword evidence="8" id="KW-1185">Reference proteome</keyword>
<evidence type="ECO:0000256" key="3">
    <source>
        <dbReference type="ARBA" id="ARBA00022840"/>
    </source>
</evidence>
<reference evidence="7 8" key="1">
    <citation type="submission" date="2020-09" db="EMBL/GenBank/DDBJ databases">
        <title>Marinomonas sp. nov., isolated from the cysticercosis algae of Qingdao, China.</title>
        <authorList>
            <person name="Sun X."/>
        </authorList>
    </citation>
    <scope>NUCLEOTIDE SEQUENCE [LARGE SCALE GENOMIC DNA]</scope>
    <source>
        <strain evidence="7 8">SM2066</strain>
    </source>
</reference>
<evidence type="ECO:0000256" key="6">
    <source>
        <dbReference type="HAMAP-Rule" id="MF_02040"/>
    </source>
</evidence>
<keyword evidence="6" id="KW-0378">Hydrolase</keyword>
<comment type="caution">
    <text evidence="7">The sequence shown here is derived from an EMBL/GenBank/DDBJ whole genome shotgun (WGS) entry which is preliminary data.</text>
</comment>
<dbReference type="PANTHER" id="PTHR42961:SF2">
    <property type="entry name" value="IRON-SULFUR PROTEIN NUBPL"/>
    <property type="match status" value="1"/>
</dbReference>
<evidence type="ECO:0000256" key="5">
    <source>
        <dbReference type="ARBA" id="ARBA00023014"/>
    </source>
</evidence>
<comment type="subunit">
    <text evidence="6">Homodimer.</text>
</comment>
<dbReference type="InterPro" id="IPR033756">
    <property type="entry name" value="YlxH/NBP35"/>
</dbReference>
<dbReference type="Pfam" id="PF10609">
    <property type="entry name" value="ParA"/>
    <property type="match status" value="1"/>
</dbReference>
<evidence type="ECO:0000256" key="4">
    <source>
        <dbReference type="ARBA" id="ARBA00023004"/>
    </source>
</evidence>
<dbReference type="EMBL" id="JACYFC010000003">
    <property type="protein sequence ID" value="MBD5771469.1"/>
    <property type="molecule type" value="Genomic_DNA"/>
</dbReference>
<dbReference type="NCBIfam" id="NF008669">
    <property type="entry name" value="PRK11670.1"/>
    <property type="match status" value="1"/>
</dbReference>
<keyword evidence="5 6" id="KW-0411">Iron-sulfur</keyword>
<dbReference type="Proteomes" id="UP000604161">
    <property type="component" value="Unassembled WGS sequence"/>
</dbReference>
<evidence type="ECO:0000256" key="2">
    <source>
        <dbReference type="ARBA" id="ARBA00022741"/>
    </source>
</evidence>
<protein>
    <recommendedName>
        <fullName evidence="6">Iron-sulfur cluster carrier protein</fullName>
    </recommendedName>
</protein>
<accession>A0ABR8NZJ6</accession>
<proteinExistence type="inferred from homology"/>
<dbReference type="SUPFAM" id="SSF52540">
    <property type="entry name" value="P-loop containing nucleoside triphosphate hydrolases"/>
    <property type="match status" value="1"/>
</dbReference>
<dbReference type="PANTHER" id="PTHR42961">
    <property type="entry name" value="IRON-SULFUR PROTEIN NUBPL"/>
    <property type="match status" value="1"/>
</dbReference>
<dbReference type="RefSeq" id="WP_191594846.1">
    <property type="nucleotide sequence ID" value="NZ_JACYFC010000003.1"/>
</dbReference>
<dbReference type="Gene3D" id="3.40.50.300">
    <property type="entry name" value="P-loop containing nucleotide triphosphate hydrolases"/>
    <property type="match status" value="1"/>
</dbReference>
<comment type="similarity">
    <text evidence="6">Belongs to the Mrp/NBP35 ATP-binding proteins family.</text>
</comment>
<keyword evidence="3 6" id="KW-0067">ATP-binding</keyword>
<dbReference type="CDD" id="cd02037">
    <property type="entry name" value="Mrp_NBP35"/>
    <property type="match status" value="1"/>
</dbReference>
<dbReference type="InterPro" id="IPR044304">
    <property type="entry name" value="NUBPL-like"/>
</dbReference>
<evidence type="ECO:0000313" key="7">
    <source>
        <dbReference type="EMBL" id="MBD5771469.1"/>
    </source>
</evidence>
<dbReference type="InterPro" id="IPR027417">
    <property type="entry name" value="P-loop_NTPase"/>
</dbReference>
<comment type="function">
    <text evidence="6">Binds and transfers iron-sulfur (Fe-S) clusters to target apoproteins. Can hydrolyze ATP.</text>
</comment>
<dbReference type="InterPro" id="IPR019591">
    <property type="entry name" value="Mrp/NBP35_ATP-bd"/>
</dbReference>
<name>A0ABR8NZJ6_9GAMM</name>
<keyword evidence="2 6" id="KW-0547">Nucleotide-binding</keyword>
<organism evidence="7 8">
    <name type="scientific">Marinomonas colpomeniae</name>
    <dbReference type="NCBI Taxonomy" id="2774408"/>
    <lineage>
        <taxon>Bacteria</taxon>
        <taxon>Pseudomonadati</taxon>
        <taxon>Pseudomonadota</taxon>
        <taxon>Gammaproteobacteria</taxon>
        <taxon>Oceanospirillales</taxon>
        <taxon>Oceanospirillaceae</taxon>
        <taxon>Marinomonas</taxon>
    </lineage>
</organism>
<sequence length="364" mass="39074">MLNDSQESLALLARLENLTDENCDQAYGAVWKIMEDAKRIHLTLSLGYPADKEQASLESRIKDILKDSPFSGRELVLDIEHDVQSHATQGNIAGLKGVKNIIAVASGKGGVGKSTTTVNLALAMAKEGARVGILDADIYGPSQGMMLGFADGTRPEVREDKFFVPPSAFGVQVMSMAFLTTKDTPVAWRGPMVTGALMQILTQTDWDNLDYLFIDMPPGTGDIQLTLAQKVPVAGSVIVTTPQDIALLDARRGIEMFNKMKIPVLGVVENMSTHICSNCGHHEAIFGDKGGVSLAKEYNVEVLGKLPLSLAIREQSDIGSPIVVNAPESDVAGIYQSIARKLGATLASQRDTQFAMPTIGMSDD</sequence>